<evidence type="ECO:0000313" key="2">
    <source>
        <dbReference type="Proteomes" id="UP000281547"/>
    </source>
</evidence>
<dbReference type="RefSeq" id="WP_127188286.1">
    <property type="nucleotide sequence ID" value="NZ_RZNJ01000003.1"/>
</dbReference>
<keyword evidence="2" id="KW-1185">Reference proteome</keyword>
<dbReference type="Proteomes" id="UP000281547">
    <property type="component" value="Unassembled WGS sequence"/>
</dbReference>
<reference evidence="1 2" key="1">
    <citation type="journal article" date="2016" name="Int. J. Syst. Evol. Microbiol.">
        <title>Arsenicitalea aurantiaca gen. nov., sp. nov., a new member of the family Hyphomicrobiaceae, isolated from high-arsenic sediment.</title>
        <authorList>
            <person name="Mu Y."/>
            <person name="Zhou L."/>
            <person name="Zeng X.C."/>
            <person name="Liu L."/>
            <person name="Pan Y."/>
            <person name="Chen X."/>
            <person name="Wang J."/>
            <person name="Li S."/>
            <person name="Li W.J."/>
            <person name="Wang Y."/>
        </authorList>
    </citation>
    <scope>NUCLEOTIDE SEQUENCE [LARGE SCALE GENOMIC DNA]</scope>
    <source>
        <strain evidence="1 2">42-50</strain>
    </source>
</reference>
<organism evidence="1 2">
    <name type="scientific">Arsenicitalea aurantiaca</name>
    <dbReference type="NCBI Taxonomy" id="1783274"/>
    <lineage>
        <taxon>Bacteria</taxon>
        <taxon>Pseudomonadati</taxon>
        <taxon>Pseudomonadota</taxon>
        <taxon>Alphaproteobacteria</taxon>
        <taxon>Hyphomicrobiales</taxon>
        <taxon>Devosiaceae</taxon>
        <taxon>Arsenicitalea</taxon>
    </lineage>
</organism>
<protein>
    <recommendedName>
        <fullName evidence="3">AMP nucleosidase</fullName>
    </recommendedName>
</protein>
<dbReference type="OrthoDB" id="7947920at2"/>
<evidence type="ECO:0000313" key="1">
    <source>
        <dbReference type="EMBL" id="RUT31040.1"/>
    </source>
</evidence>
<name>A0A433XAI2_9HYPH</name>
<evidence type="ECO:0008006" key="3">
    <source>
        <dbReference type="Google" id="ProtNLM"/>
    </source>
</evidence>
<dbReference type="SUPFAM" id="SSF102405">
    <property type="entry name" value="MCP/YpsA-like"/>
    <property type="match status" value="1"/>
</dbReference>
<dbReference type="Gene3D" id="3.40.50.450">
    <property type="match status" value="1"/>
</dbReference>
<proteinExistence type="predicted"/>
<dbReference type="EMBL" id="RZNJ01000003">
    <property type="protein sequence ID" value="RUT31040.1"/>
    <property type="molecule type" value="Genomic_DNA"/>
</dbReference>
<dbReference type="AlphaFoldDB" id="A0A433XAI2"/>
<gene>
    <name evidence="1" type="ORF">EMQ25_09170</name>
</gene>
<sequence>MAHPQPTPTLAVFASDKGPGDAERASIMSQAGRLLARRGAKLLVLAEAGDLPVGLITSARAAGGEVTIIADDSVRVPSALSEVPIERIAEPEARLARLASLATLYVGLPGSLGSAANLYRAWVRGGSGPGGKPVVLYNHNNAFEFVRGWSADVLSHGIRRHDRYIQFADSLDDLWNKANWLLNEIRVR</sequence>
<comment type="caution">
    <text evidence="1">The sequence shown here is derived from an EMBL/GenBank/DDBJ whole genome shotgun (WGS) entry which is preliminary data.</text>
</comment>
<accession>A0A433XAI2</accession>